<keyword evidence="2" id="KW-1185">Reference proteome</keyword>
<name>A0A845BF89_9PROT</name>
<gene>
    <name evidence="1" type="ORF">E0493_11640</name>
</gene>
<dbReference type="RefSeq" id="WP_160937112.1">
    <property type="nucleotide sequence ID" value="NZ_SNVJ01000008.1"/>
</dbReference>
<accession>A0A845BF89</accession>
<protein>
    <submittedName>
        <fullName evidence="1">Uncharacterized protein</fullName>
    </submittedName>
</protein>
<organism evidence="1 2">
    <name type="scientific">Teichococcus coralli</name>
    <dbReference type="NCBI Taxonomy" id="2545983"/>
    <lineage>
        <taxon>Bacteria</taxon>
        <taxon>Pseudomonadati</taxon>
        <taxon>Pseudomonadota</taxon>
        <taxon>Alphaproteobacteria</taxon>
        <taxon>Acetobacterales</taxon>
        <taxon>Roseomonadaceae</taxon>
        <taxon>Roseomonas</taxon>
    </lineage>
</organism>
<dbReference type="AlphaFoldDB" id="A0A845BF89"/>
<comment type="caution">
    <text evidence="1">The sequence shown here is derived from an EMBL/GenBank/DDBJ whole genome shotgun (WGS) entry which is preliminary data.</text>
</comment>
<dbReference type="Proteomes" id="UP000460715">
    <property type="component" value="Unassembled WGS sequence"/>
</dbReference>
<proteinExistence type="predicted"/>
<sequence length="85" mass="8709">MDSPALPVLLSAVERLDGMLALAHAFVQAGRRLDLDGLDAEITALCAAILALPREQRGVFGGALHGLQARILALQAGAVPVAAEA</sequence>
<reference evidence="1 2" key="1">
    <citation type="submission" date="2019-03" db="EMBL/GenBank/DDBJ databases">
        <title>Roseomonas sp. a novel Roseomonas species isolated from Sea whip Gorgonian.</title>
        <authorList>
            <person name="Li F."/>
            <person name="Pan X."/>
            <person name="Huang S."/>
            <person name="Li Z."/>
            <person name="Meng B."/>
        </authorList>
    </citation>
    <scope>NUCLEOTIDE SEQUENCE [LARGE SCALE GENOMIC DNA]</scope>
    <source>
        <strain evidence="1 2">M0104</strain>
    </source>
</reference>
<evidence type="ECO:0000313" key="1">
    <source>
        <dbReference type="EMBL" id="MXP63997.1"/>
    </source>
</evidence>
<dbReference type="OrthoDB" id="7376112at2"/>
<dbReference type="EMBL" id="SNVJ01000008">
    <property type="protein sequence ID" value="MXP63997.1"/>
    <property type="molecule type" value="Genomic_DNA"/>
</dbReference>
<evidence type="ECO:0000313" key="2">
    <source>
        <dbReference type="Proteomes" id="UP000460715"/>
    </source>
</evidence>